<reference evidence="6 7" key="1">
    <citation type="journal article" date="2017" name="Elife">
        <title>Extensive horizontal gene transfer in cheese-associated bacteria.</title>
        <authorList>
            <person name="Bonham K.S."/>
            <person name="Wolfe B.E."/>
            <person name="Dutton R.J."/>
        </authorList>
    </citation>
    <scope>NUCLEOTIDE SEQUENCE [LARGE SCALE GENOMIC DNA]</scope>
    <source>
        <strain evidence="6 7">962_8</strain>
    </source>
</reference>
<dbReference type="Pfam" id="PF12705">
    <property type="entry name" value="PDDEXK_1"/>
    <property type="match status" value="1"/>
</dbReference>
<evidence type="ECO:0000313" key="7">
    <source>
        <dbReference type="Proteomes" id="UP000218620"/>
    </source>
</evidence>
<protein>
    <recommendedName>
        <fullName evidence="5">PD-(D/E)XK endonuclease-like domain-containing protein</fullName>
    </recommendedName>
</protein>
<keyword evidence="1" id="KW-0227">DNA damage</keyword>
<dbReference type="GO" id="GO:0006281">
    <property type="term" value="P:DNA repair"/>
    <property type="evidence" value="ECO:0007669"/>
    <property type="project" value="UniProtKB-KW"/>
</dbReference>
<evidence type="ECO:0000256" key="4">
    <source>
        <dbReference type="SAM" id="MobiDB-lite"/>
    </source>
</evidence>
<keyword evidence="2" id="KW-0067">ATP-binding</keyword>
<dbReference type="GO" id="GO:0004386">
    <property type="term" value="F:helicase activity"/>
    <property type="evidence" value="ECO:0007669"/>
    <property type="project" value="UniProtKB-KW"/>
</dbReference>
<name>A0A2A3YV63_BREAU</name>
<evidence type="ECO:0000256" key="2">
    <source>
        <dbReference type="ARBA" id="ARBA00022806"/>
    </source>
</evidence>
<evidence type="ECO:0000256" key="3">
    <source>
        <dbReference type="ARBA" id="ARBA00023204"/>
    </source>
</evidence>
<organism evidence="6 7">
    <name type="scientific">Brevibacterium aurantiacum</name>
    <dbReference type="NCBI Taxonomy" id="273384"/>
    <lineage>
        <taxon>Bacteria</taxon>
        <taxon>Bacillati</taxon>
        <taxon>Actinomycetota</taxon>
        <taxon>Actinomycetes</taxon>
        <taxon>Micrococcales</taxon>
        <taxon>Brevibacteriaceae</taxon>
        <taxon>Brevibacterium</taxon>
    </lineage>
</organism>
<accession>A0A2A3YV63</accession>
<evidence type="ECO:0000259" key="5">
    <source>
        <dbReference type="Pfam" id="PF12705"/>
    </source>
</evidence>
<keyword evidence="2" id="KW-0347">Helicase</keyword>
<feature type="compositionally biased region" description="Low complexity" evidence="4">
    <location>
        <begin position="25"/>
        <end position="35"/>
    </location>
</feature>
<evidence type="ECO:0000313" key="6">
    <source>
        <dbReference type="EMBL" id="PCC43173.1"/>
    </source>
</evidence>
<dbReference type="Proteomes" id="UP000218620">
    <property type="component" value="Unassembled WGS sequence"/>
</dbReference>
<feature type="region of interest" description="Disordered" evidence="4">
    <location>
        <begin position="16"/>
        <end position="35"/>
    </location>
</feature>
<keyword evidence="3" id="KW-0234">DNA repair</keyword>
<keyword evidence="2" id="KW-0378">Hydrolase</keyword>
<dbReference type="RefSeq" id="WP_096177809.1">
    <property type="nucleotide sequence ID" value="NZ_NRGQ01000007.1"/>
</dbReference>
<feature type="region of interest" description="Disordered" evidence="4">
    <location>
        <begin position="854"/>
        <end position="878"/>
    </location>
</feature>
<evidence type="ECO:0000256" key="1">
    <source>
        <dbReference type="ARBA" id="ARBA00022763"/>
    </source>
</evidence>
<comment type="caution">
    <text evidence="6">The sequence shown here is derived from an EMBL/GenBank/DDBJ whole genome shotgun (WGS) entry which is preliminary data.</text>
</comment>
<dbReference type="InterPro" id="IPR038726">
    <property type="entry name" value="PDDEXK_AddAB-type"/>
</dbReference>
<keyword evidence="2" id="KW-0547">Nucleotide-binding</keyword>
<gene>
    <name evidence="6" type="ORF">CIK65_07690</name>
</gene>
<sequence length="961" mass="104135">MHIKFGWALDRAPWQSHRDTRSSHTTNTNPTGTTVVTGPLGLLGILQTRLGTTRPSVNRPIRIAQYRSLMAEADHPWYQRSFGDDPWNTANHLLRLRDDAVEAGWQPTIGGETYNEHPRLDALASVERLVRLGPTHDPSANLTPGRADDLREVLTLLRQHGPSWPLGINTIELQDRRTDLPNTWQTILQALTAAGVTITEAPVKSGVPELTIVRGPDEWSTAEVAARWLSNTTDRAKLCIIAGDSTNILDHELSRRGTPTLGIPRTSAMSPAGQVLPVFLSAILPPTDIRHVAEFLDLSFGTPDAESPAKALIPRSVSSALLTALTKEPGISGDPDSAWMTALRDLQDRADTAPETRAKAAETAHTIDRLIRLTPPVIDNDLVLLTTLHPALNWLADRLRALSHNPDDATPDSTRTKAFIAEAAGHVDSFREALAHLPAEELRVRELFDIADVCAPTAPHITAEAIAAKWTVVSDPAEVPEDCDTILWWSSHRNEGDGNEVWDPEEANALSLAGAQISTATERERLHQAAALRGIRTAATVICFCPDRIRGQETSLHPSLSRLAEDIAVTYPGRFTTTGVDAVLDDASITRPVSTLHETGTWRLGEVSALLDEVAAQTITPPSTVSRSLDGDFTHLLPERLSFTQIEQLLSDPLGWTLERALGIKRGFSFDVPTGNRMIGTFVHAIVEELVGRGAPTDGAVPSPQVIAETFDRFVPRFASELLLPGQKARLGTIRSKVLASLASLFTTVQECGITLTRAEAAFTHAWELTVSGGPWTVALGGMRDLEGAIDAGRPVIIDLKWANSGKRYRTMVDDGEAVQLSVYSHTAEGSGDGNPLTAYFLLKQGRFVSTDSALDPDFTGGSGETDDSGANLGGDPTGLWPRIEASVEDALTKIATGRFESLSADVYADFGIRPGEKNTELNKAIKSIKDEITEEGRLFIDKPQTFSAFNLIYGIAGDPS</sequence>
<dbReference type="AlphaFoldDB" id="A0A2A3YV63"/>
<feature type="domain" description="PD-(D/E)XK endonuclease-like" evidence="5">
    <location>
        <begin position="640"/>
        <end position="850"/>
    </location>
</feature>
<proteinExistence type="predicted"/>
<dbReference type="EMBL" id="NRGQ01000007">
    <property type="protein sequence ID" value="PCC43173.1"/>
    <property type="molecule type" value="Genomic_DNA"/>
</dbReference>